<organism evidence="2 3">
    <name type="scientific">Saponaria officinalis</name>
    <name type="common">Common soapwort</name>
    <name type="synonym">Lychnis saponaria</name>
    <dbReference type="NCBI Taxonomy" id="3572"/>
    <lineage>
        <taxon>Eukaryota</taxon>
        <taxon>Viridiplantae</taxon>
        <taxon>Streptophyta</taxon>
        <taxon>Embryophyta</taxon>
        <taxon>Tracheophyta</taxon>
        <taxon>Spermatophyta</taxon>
        <taxon>Magnoliopsida</taxon>
        <taxon>eudicotyledons</taxon>
        <taxon>Gunneridae</taxon>
        <taxon>Pentapetalae</taxon>
        <taxon>Caryophyllales</taxon>
        <taxon>Caryophyllaceae</taxon>
        <taxon>Caryophylleae</taxon>
        <taxon>Saponaria</taxon>
    </lineage>
</organism>
<accession>A0AAW1NI09</accession>
<evidence type="ECO:0000259" key="1">
    <source>
        <dbReference type="Pfam" id="PF05699"/>
    </source>
</evidence>
<sequence length="456" mass="51848">MKQKDRWRQVSLKIFAALKCLATHNLAFRGSTEKLYQDSNDHVRRIQNCDSHYHYLGHKIQNELISILAHNVRYVNMSTKKLQIEEFLLEFLEVNDISGLRLFSELQNVLRGQGYDNGSNTKGKHQGVLTRLFEVNQSVLYMLCACHNLNLVLTPSLTRAISFFIIVQRLYTLFSGSTKTWKILLDNVLELILKCLSNTRWESRIKSIKAIRFQAPQIGLALSALYDSCGNDAKSKSEALSLYNALRSFEFLLGIVIWYEILFVINMVSEKLQSKFMCIDITTKQVQVGRSILTGDISALCCNGGVLLPILKSLDEKELRECCVTFHSVYISDVDLNNLYSESKVLQSTLPNKLMFPTEILEFVITVDCYPNALTAYGIFLTVLVTVALAERSFSKLKLIKTYLISSVSQEQLNGLTILSIEKEPFKDIEVDVIINNFASQNARRTRFLGLQSTTC</sequence>
<dbReference type="AlphaFoldDB" id="A0AAW1NI09"/>
<comment type="caution">
    <text evidence="2">The sequence shown here is derived from an EMBL/GenBank/DDBJ whole genome shotgun (WGS) entry which is preliminary data.</text>
</comment>
<evidence type="ECO:0000313" key="2">
    <source>
        <dbReference type="EMBL" id="KAK9757694.1"/>
    </source>
</evidence>
<protein>
    <recommendedName>
        <fullName evidence="1">HAT C-terminal dimerisation domain-containing protein</fullName>
    </recommendedName>
</protein>
<evidence type="ECO:0000313" key="3">
    <source>
        <dbReference type="Proteomes" id="UP001443914"/>
    </source>
</evidence>
<feature type="domain" description="HAT C-terminal dimerisation" evidence="1">
    <location>
        <begin position="359"/>
        <end position="423"/>
    </location>
</feature>
<dbReference type="InterPro" id="IPR008906">
    <property type="entry name" value="HATC_C_dom"/>
</dbReference>
<gene>
    <name evidence="2" type="ORF">RND81_01G179900</name>
</gene>
<dbReference type="GO" id="GO:0046983">
    <property type="term" value="F:protein dimerization activity"/>
    <property type="evidence" value="ECO:0007669"/>
    <property type="project" value="InterPro"/>
</dbReference>
<dbReference type="PANTHER" id="PTHR45749:SF35">
    <property type="entry name" value="AC-LIKE TRANSPOSASE-RELATED"/>
    <property type="match status" value="1"/>
</dbReference>
<keyword evidence="3" id="KW-1185">Reference proteome</keyword>
<reference evidence="2" key="1">
    <citation type="submission" date="2024-03" db="EMBL/GenBank/DDBJ databases">
        <title>WGS assembly of Saponaria officinalis var. Norfolk2.</title>
        <authorList>
            <person name="Jenkins J."/>
            <person name="Shu S."/>
            <person name="Grimwood J."/>
            <person name="Barry K."/>
            <person name="Goodstein D."/>
            <person name="Schmutz J."/>
            <person name="Leebens-Mack J."/>
            <person name="Osbourn A."/>
        </authorList>
    </citation>
    <scope>NUCLEOTIDE SEQUENCE [LARGE SCALE GENOMIC DNA]</scope>
    <source>
        <strain evidence="2">JIC</strain>
    </source>
</reference>
<dbReference type="EMBL" id="JBDFQZ010000001">
    <property type="protein sequence ID" value="KAK9757694.1"/>
    <property type="molecule type" value="Genomic_DNA"/>
</dbReference>
<proteinExistence type="predicted"/>
<dbReference type="Proteomes" id="UP001443914">
    <property type="component" value="Unassembled WGS sequence"/>
</dbReference>
<dbReference type="Pfam" id="PF05699">
    <property type="entry name" value="Dimer_Tnp_hAT"/>
    <property type="match status" value="1"/>
</dbReference>
<dbReference type="PANTHER" id="PTHR45749">
    <property type="match status" value="1"/>
</dbReference>
<name>A0AAW1NI09_SAPOF</name>